<dbReference type="EMBL" id="HE796683">
    <property type="protein sequence ID" value="CCH00677.1"/>
    <property type="molecule type" value="Genomic_DNA"/>
</dbReference>
<reference evidence="1 2" key="1">
    <citation type="journal article" date="2012" name="J. Bacteriol.">
        <title>Genome Sequence of Fibrella aestuarina BUZ 2T, a Filamentous Marine Bacterium.</title>
        <authorList>
            <person name="Filippini M."/>
            <person name="Qi W."/>
            <person name="Blom J."/>
            <person name="Goesmann A."/>
            <person name="Smits T.H."/>
            <person name="Bagheri H.C."/>
        </authorList>
    </citation>
    <scope>NUCLEOTIDE SEQUENCE [LARGE SCALE GENOMIC DNA]</scope>
    <source>
        <strain evidence="2">BUZ 2T</strain>
    </source>
</reference>
<dbReference type="Proteomes" id="UP000011058">
    <property type="component" value="Chromosome"/>
</dbReference>
<protein>
    <submittedName>
        <fullName evidence="1">Uncharacterized protein</fullName>
    </submittedName>
</protein>
<keyword evidence="2" id="KW-1185">Reference proteome</keyword>
<sequence length="37" mass="4222">MAQNNSGTNFHTVNDFVENQTYRWLAPITCLGTVSYK</sequence>
<evidence type="ECO:0000313" key="2">
    <source>
        <dbReference type="Proteomes" id="UP000011058"/>
    </source>
</evidence>
<dbReference type="KEGG" id="fae:FAES_2668"/>
<accession>I0K974</accession>
<organism evidence="1 2">
    <name type="scientific">Fibrella aestuarina BUZ 2</name>
    <dbReference type="NCBI Taxonomy" id="1166018"/>
    <lineage>
        <taxon>Bacteria</taxon>
        <taxon>Pseudomonadati</taxon>
        <taxon>Bacteroidota</taxon>
        <taxon>Cytophagia</taxon>
        <taxon>Cytophagales</taxon>
        <taxon>Spirosomataceae</taxon>
        <taxon>Fibrella</taxon>
    </lineage>
</organism>
<gene>
    <name evidence="1" type="ORF">FAES_2668</name>
</gene>
<evidence type="ECO:0000313" key="1">
    <source>
        <dbReference type="EMBL" id="CCH00677.1"/>
    </source>
</evidence>
<dbReference type="HOGENOM" id="CLU_3343912_0_0_10"/>
<proteinExistence type="predicted"/>
<dbReference type="AlphaFoldDB" id="I0K974"/>
<dbReference type="STRING" id="1166018.FAES_2668"/>
<name>I0K974_9BACT</name>